<protein>
    <submittedName>
        <fullName evidence="1">Uncharacterized protein</fullName>
    </submittedName>
</protein>
<dbReference type="EMBL" id="JACHBK010000011">
    <property type="protein sequence ID" value="MBB5537810.1"/>
    <property type="molecule type" value="Genomic_DNA"/>
</dbReference>
<dbReference type="AlphaFoldDB" id="A0A7W8UGM8"/>
<dbReference type="Proteomes" id="UP000585507">
    <property type="component" value="Unassembled WGS sequence"/>
</dbReference>
<organism evidence="1 2">
    <name type="scientific">Rhizobium giardinii</name>
    <dbReference type="NCBI Taxonomy" id="56731"/>
    <lineage>
        <taxon>Bacteria</taxon>
        <taxon>Pseudomonadati</taxon>
        <taxon>Pseudomonadota</taxon>
        <taxon>Alphaproteobacteria</taxon>
        <taxon>Hyphomicrobiales</taxon>
        <taxon>Rhizobiaceae</taxon>
        <taxon>Rhizobium/Agrobacterium group</taxon>
        <taxon>Rhizobium</taxon>
    </lineage>
</organism>
<sequence>MGVHDALAAGRSAMSLPDVARETFLAAALEVRCRVKSSTDSGTDS</sequence>
<comment type="caution">
    <text evidence="1">The sequence shown here is derived from an EMBL/GenBank/DDBJ whole genome shotgun (WGS) entry which is preliminary data.</text>
</comment>
<evidence type="ECO:0000313" key="2">
    <source>
        <dbReference type="Proteomes" id="UP000585507"/>
    </source>
</evidence>
<name>A0A7W8UGM8_9HYPH</name>
<proteinExistence type="predicted"/>
<gene>
    <name evidence="1" type="ORF">GGD55_004531</name>
</gene>
<keyword evidence="2" id="KW-1185">Reference proteome</keyword>
<evidence type="ECO:0000313" key="1">
    <source>
        <dbReference type="EMBL" id="MBB5537810.1"/>
    </source>
</evidence>
<reference evidence="1 2" key="1">
    <citation type="submission" date="2020-08" db="EMBL/GenBank/DDBJ databases">
        <title>Genomic Encyclopedia of Type Strains, Phase IV (KMG-V): Genome sequencing to study the core and pangenomes of soil and plant-associated prokaryotes.</title>
        <authorList>
            <person name="Whitman W."/>
        </authorList>
    </citation>
    <scope>NUCLEOTIDE SEQUENCE [LARGE SCALE GENOMIC DNA]</scope>
    <source>
        <strain evidence="1 2">SEMIA 4084</strain>
    </source>
</reference>
<accession>A0A7W8UGM8</accession>